<evidence type="ECO:0000259" key="2">
    <source>
        <dbReference type="Pfam" id="PF00582"/>
    </source>
</evidence>
<comment type="caution">
    <text evidence="3">The sequence shown here is derived from an EMBL/GenBank/DDBJ whole genome shotgun (WGS) entry which is preliminary data.</text>
</comment>
<dbReference type="InterPro" id="IPR006016">
    <property type="entry name" value="UspA"/>
</dbReference>
<dbReference type="RefSeq" id="WP_378035961.1">
    <property type="nucleotide sequence ID" value="NZ_JBHSIV010000008.1"/>
</dbReference>
<gene>
    <name evidence="3" type="ORF">ACFPBZ_10375</name>
</gene>
<evidence type="ECO:0000313" key="4">
    <source>
        <dbReference type="Proteomes" id="UP001595947"/>
    </source>
</evidence>
<dbReference type="Proteomes" id="UP001595947">
    <property type="component" value="Unassembled WGS sequence"/>
</dbReference>
<dbReference type="InterPro" id="IPR014729">
    <property type="entry name" value="Rossmann-like_a/b/a_fold"/>
</dbReference>
<dbReference type="SUPFAM" id="SSF52402">
    <property type="entry name" value="Adenine nucleotide alpha hydrolases-like"/>
    <property type="match status" value="1"/>
</dbReference>
<evidence type="ECO:0000256" key="1">
    <source>
        <dbReference type="ARBA" id="ARBA00008791"/>
    </source>
</evidence>
<comment type="similarity">
    <text evidence="1">Belongs to the universal stress protein A family.</text>
</comment>
<dbReference type="PANTHER" id="PTHR46268:SF6">
    <property type="entry name" value="UNIVERSAL STRESS PROTEIN UP12"/>
    <property type="match status" value="1"/>
</dbReference>
<proteinExistence type="inferred from homology"/>
<dbReference type="Gene3D" id="3.40.50.620">
    <property type="entry name" value="HUPs"/>
    <property type="match status" value="1"/>
</dbReference>
<protein>
    <submittedName>
        <fullName evidence="3">Universal stress protein</fullName>
    </submittedName>
</protein>
<feature type="domain" description="UspA" evidence="2">
    <location>
        <begin position="14"/>
        <end position="147"/>
    </location>
</feature>
<dbReference type="CDD" id="cd00293">
    <property type="entry name" value="USP-like"/>
    <property type="match status" value="1"/>
</dbReference>
<sequence>MEGFEYGNDGPSLILAAVDGSVTSLRAGAYAAGLARRQRSELVVITVTTTPALSAMAADAVTVLTQSAQELGQELQQWAKQEMHRLELQARFVLVHGDPYLEIVRCADELRADAVVVGASTKAGHRLVGSLAGRLVKAGKWPVTVVP</sequence>
<organism evidence="3 4">
    <name type="scientific">Actinomycetospora atypica</name>
    <dbReference type="NCBI Taxonomy" id="1290095"/>
    <lineage>
        <taxon>Bacteria</taxon>
        <taxon>Bacillati</taxon>
        <taxon>Actinomycetota</taxon>
        <taxon>Actinomycetes</taxon>
        <taxon>Pseudonocardiales</taxon>
        <taxon>Pseudonocardiaceae</taxon>
        <taxon>Actinomycetospora</taxon>
    </lineage>
</organism>
<name>A0ABV9YKZ6_9PSEU</name>
<dbReference type="EMBL" id="JBHSIV010000008">
    <property type="protein sequence ID" value="MFC5062612.1"/>
    <property type="molecule type" value="Genomic_DNA"/>
</dbReference>
<dbReference type="PANTHER" id="PTHR46268">
    <property type="entry name" value="STRESS RESPONSE PROTEIN NHAX"/>
    <property type="match status" value="1"/>
</dbReference>
<dbReference type="Pfam" id="PF00582">
    <property type="entry name" value="Usp"/>
    <property type="match status" value="1"/>
</dbReference>
<reference evidence="4" key="1">
    <citation type="journal article" date="2019" name="Int. J. Syst. Evol. Microbiol.">
        <title>The Global Catalogue of Microorganisms (GCM) 10K type strain sequencing project: providing services to taxonomists for standard genome sequencing and annotation.</title>
        <authorList>
            <consortium name="The Broad Institute Genomics Platform"/>
            <consortium name="The Broad Institute Genome Sequencing Center for Infectious Disease"/>
            <person name="Wu L."/>
            <person name="Ma J."/>
        </authorList>
    </citation>
    <scope>NUCLEOTIDE SEQUENCE [LARGE SCALE GENOMIC DNA]</scope>
    <source>
        <strain evidence="4">CGMCC 4.7093</strain>
    </source>
</reference>
<accession>A0ABV9YKZ6</accession>
<evidence type="ECO:0000313" key="3">
    <source>
        <dbReference type="EMBL" id="MFC5062612.1"/>
    </source>
</evidence>
<keyword evidence="4" id="KW-1185">Reference proteome</keyword>